<dbReference type="EMBL" id="JAKROA010000010">
    <property type="protein sequence ID" value="KAL5104977.1"/>
    <property type="molecule type" value="Genomic_DNA"/>
</dbReference>
<evidence type="ECO:0000313" key="2">
    <source>
        <dbReference type="EMBL" id="KAL5104977.1"/>
    </source>
</evidence>
<evidence type="ECO:0000313" key="1">
    <source>
        <dbReference type="EMBL" id="KAL5104944.1"/>
    </source>
</evidence>
<sequence>MLAFAITPFFDALTAERQACGRYCFANSGVTSAFSSAGFVIHLPVGTPLPHHVCITGIPSSQMQAFFVVMVLCWQNDKVLQVAANRRRGTQHHPLSRTDGA</sequence>
<keyword evidence="3" id="KW-1185">Reference proteome</keyword>
<reference evidence="2 3" key="1">
    <citation type="journal article" date="2022" name="Front. Cell. Infect. Microbiol.">
        <title>The Genomes of Two Strains of Taenia crassiceps the Animal Model for the Study of Human Cysticercosis.</title>
        <authorList>
            <person name="Bobes R.J."/>
            <person name="Estrada K."/>
            <person name="Rios-Valencia D.G."/>
            <person name="Calderon-Gallegos A."/>
            <person name="de la Torre P."/>
            <person name="Carrero J.C."/>
            <person name="Sanchez-Flores A."/>
            <person name="Laclette J.P."/>
        </authorList>
    </citation>
    <scope>NUCLEOTIDE SEQUENCE [LARGE SCALE GENOMIC DNA]</scope>
    <source>
        <strain evidence="2">WFUcys</strain>
    </source>
</reference>
<reference evidence="2" key="2">
    <citation type="submission" date="2024-12" db="EMBL/GenBank/DDBJ databases">
        <authorList>
            <person name="Estrada K."/>
            <person name="Bobes R.J."/>
            <person name="Sanchez-Flores A."/>
            <person name="Laclette J.P."/>
        </authorList>
    </citation>
    <scope>NUCLEOTIDE SEQUENCE</scope>
    <source>
        <strain evidence="2">WFUcys</strain>
        <tissue evidence="2">Peritoneal cavity of infected mice</tissue>
    </source>
</reference>
<gene>
    <name evidence="1" type="ORF">TcWFU_005561</name>
    <name evidence="2" type="ORF">TcWFU_006989</name>
</gene>
<organism evidence="2 3">
    <name type="scientific">Taenia crassiceps</name>
    <dbReference type="NCBI Taxonomy" id="6207"/>
    <lineage>
        <taxon>Eukaryota</taxon>
        <taxon>Metazoa</taxon>
        <taxon>Spiralia</taxon>
        <taxon>Lophotrochozoa</taxon>
        <taxon>Platyhelminthes</taxon>
        <taxon>Cestoda</taxon>
        <taxon>Eucestoda</taxon>
        <taxon>Cyclophyllidea</taxon>
        <taxon>Taeniidae</taxon>
        <taxon>Taenia</taxon>
    </lineage>
</organism>
<dbReference type="EMBL" id="JAKROA010000010">
    <property type="protein sequence ID" value="KAL5104944.1"/>
    <property type="molecule type" value="Genomic_DNA"/>
</dbReference>
<evidence type="ECO:0000313" key="3">
    <source>
        <dbReference type="Proteomes" id="UP001651158"/>
    </source>
</evidence>
<name>A0ABR4Q5W8_9CEST</name>
<proteinExistence type="predicted"/>
<comment type="caution">
    <text evidence="2">The sequence shown here is derived from an EMBL/GenBank/DDBJ whole genome shotgun (WGS) entry which is preliminary data.</text>
</comment>
<protein>
    <submittedName>
        <fullName evidence="2">Uncharacterized protein</fullName>
    </submittedName>
</protein>
<dbReference type="Proteomes" id="UP001651158">
    <property type="component" value="Unassembled WGS sequence"/>
</dbReference>
<accession>A0ABR4Q5W8</accession>